<dbReference type="EMBL" id="JFBM01000024">
    <property type="protein sequence ID" value="KFU78465.1"/>
    <property type="molecule type" value="Genomic_DNA"/>
</dbReference>
<keyword evidence="2" id="KW-1185">Reference proteome</keyword>
<protein>
    <submittedName>
        <fullName evidence="1">Uncharacterized protein</fullName>
    </submittedName>
</protein>
<evidence type="ECO:0000313" key="1">
    <source>
        <dbReference type="EMBL" id="KFU78465.1"/>
    </source>
</evidence>
<reference evidence="1 2" key="1">
    <citation type="journal article" date="2014" name="Genome Announc.">
        <title>Draft Genome Sequence of Amycolatopsis lurida NRRL 2430, Producer of the Glycopeptide Family Antibiotic Ristocetin.</title>
        <authorList>
            <person name="Kwun M.J."/>
            <person name="Hong H.J."/>
        </authorList>
    </citation>
    <scope>NUCLEOTIDE SEQUENCE [LARGE SCALE GENOMIC DNA]</scope>
    <source>
        <strain evidence="1 2">NRRL 2430</strain>
    </source>
</reference>
<dbReference type="AlphaFoldDB" id="A0A2P2FP19"/>
<comment type="caution">
    <text evidence="1">The sequence shown here is derived from an EMBL/GenBank/DDBJ whole genome shotgun (WGS) entry which is preliminary data.</text>
</comment>
<organism evidence="1 2">
    <name type="scientific">Amycolatopsis lurida NRRL 2430</name>
    <dbReference type="NCBI Taxonomy" id="1460371"/>
    <lineage>
        <taxon>Bacteria</taxon>
        <taxon>Bacillati</taxon>
        <taxon>Actinomycetota</taxon>
        <taxon>Actinomycetes</taxon>
        <taxon>Pseudonocardiales</taxon>
        <taxon>Pseudonocardiaceae</taxon>
        <taxon>Amycolatopsis</taxon>
    </lineage>
</organism>
<proteinExistence type="predicted"/>
<name>A0A2P2FP19_AMYLU</name>
<sequence length="107" mass="11873">MQRTLWILLGWSTEYGAATTVVAVLGIDQGDDGGIDRHIEWVPREYQRCLTWRERIASTPVDELPAHIEIWEHSLTAPAARVDLVPSAPDLGAAVQYQLDDLLGHTG</sequence>
<gene>
    <name evidence="1" type="ORF">BB31_25160</name>
</gene>
<dbReference type="Proteomes" id="UP000256220">
    <property type="component" value="Unassembled WGS sequence"/>
</dbReference>
<evidence type="ECO:0000313" key="2">
    <source>
        <dbReference type="Proteomes" id="UP000256220"/>
    </source>
</evidence>
<accession>A0A2P2FP19</accession>